<dbReference type="InterPro" id="IPR009081">
    <property type="entry name" value="PP-bd_ACP"/>
</dbReference>
<dbReference type="GO" id="GO:0008610">
    <property type="term" value="P:lipid biosynthetic process"/>
    <property type="evidence" value="ECO:0007669"/>
    <property type="project" value="UniProtKB-ARBA"/>
</dbReference>
<dbReference type="FunFam" id="3.40.50.12780:FF:000012">
    <property type="entry name" value="Non-ribosomal peptide synthetase"/>
    <property type="match status" value="2"/>
</dbReference>
<dbReference type="FunFam" id="2.30.38.10:FF:000001">
    <property type="entry name" value="Non-ribosomal peptide synthetase PvdI"/>
    <property type="match status" value="1"/>
</dbReference>
<dbReference type="Pfam" id="PF00501">
    <property type="entry name" value="AMP-binding"/>
    <property type="match status" value="3"/>
</dbReference>
<keyword evidence="5" id="KW-0547">Nucleotide-binding</keyword>
<dbReference type="InterPro" id="IPR025110">
    <property type="entry name" value="AMP-bd_C"/>
</dbReference>
<dbReference type="InterPro" id="IPR042099">
    <property type="entry name" value="ANL_N_sf"/>
</dbReference>
<dbReference type="CDD" id="cd19531">
    <property type="entry name" value="LCL_NRPS-like"/>
    <property type="match status" value="2"/>
</dbReference>
<evidence type="ECO:0000256" key="7">
    <source>
        <dbReference type="ARBA" id="ARBA00023194"/>
    </source>
</evidence>
<dbReference type="InterPro" id="IPR006162">
    <property type="entry name" value="Ppantetheine_attach_site"/>
</dbReference>
<dbReference type="FunFam" id="3.30.300.30:FF:000010">
    <property type="entry name" value="Enterobactin synthetase component F"/>
    <property type="match status" value="1"/>
</dbReference>
<dbReference type="Gene3D" id="2.30.38.10">
    <property type="entry name" value="Luciferase, Domain 3"/>
    <property type="match status" value="1"/>
</dbReference>
<feature type="domain" description="Carrier" evidence="8">
    <location>
        <begin position="1591"/>
        <end position="1666"/>
    </location>
</feature>
<dbReference type="GO" id="GO:0005524">
    <property type="term" value="F:ATP binding"/>
    <property type="evidence" value="ECO:0007669"/>
    <property type="project" value="UniProtKB-KW"/>
</dbReference>
<dbReference type="Gene3D" id="3.40.50.12780">
    <property type="entry name" value="N-terminal domain of ligase-like"/>
    <property type="match status" value="2"/>
</dbReference>
<dbReference type="PROSITE" id="PS00012">
    <property type="entry name" value="PHOSPHOPANTETHEINE"/>
    <property type="match status" value="2"/>
</dbReference>
<dbReference type="InterPro" id="IPR010071">
    <property type="entry name" value="AA_adenyl_dom"/>
</dbReference>
<dbReference type="GO" id="GO:0043041">
    <property type="term" value="P:amino acid activation for nonribosomal peptide biosynthetic process"/>
    <property type="evidence" value="ECO:0007669"/>
    <property type="project" value="TreeGrafter"/>
</dbReference>
<dbReference type="PANTHER" id="PTHR45527:SF1">
    <property type="entry name" value="FATTY ACID SYNTHASE"/>
    <property type="match status" value="1"/>
</dbReference>
<dbReference type="OrthoDB" id="9765680at2"/>
<evidence type="ECO:0000259" key="8">
    <source>
        <dbReference type="PROSITE" id="PS50075"/>
    </source>
</evidence>
<dbReference type="Gene3D" id="3.30.559.30">
    <property type="entry name" value="Nonribosomal peptide synthetase, condensation domain"/>
    <property type="match status" value="2"/>
</dbReference>
<dbReference type="GO" id="GO:0003824">
    <property type="term" value="F:catalytic activity"/>
    <property type="evidence" value="ECO:0007669"/>
    <property type="project" value="InterPro"/>
</dbReference>
<dbReference type="InterPro" id="IPR001242">
    <property type="entry name" value="Condensation_dom"/>
</dbReference>
<dbReference type="FunFam" id="1.10.1200.10:FF:000005">
    <property type="entry name" value="Nonribosomal peptide synthetase 1"/>
    <property type="match status" value="1"/>
</dbReference>
<name>A0A073KG70_9BACI</name>
<dbReference type="Gene3D" id="1.10.1200.10">
    <property type="entry name" value="ACP-like"/>
    <property type="match status" value="3"/>
</dbReference>
<dbReference type="NCBIfam" id="NF003417">
    <property type="entry name" value="PRK04813.1"/>
    <property type="match status" value="3"/>
</dbReference>
<dbReference type="FunFam" id="3.40.50.980:FF:000001">
    <property type="entry name" value="Non-ribosomal peptide synthetase"/>
    <property type="match status" value="2"/>
</dbReference>
<feature type="domain" description="Carrier" evidence="8">
    <location>
        <begin position="530"/>
        <end position="605"/>
    </location>
</feature>
<dbReference type="Pfam" id="PF00668">
    <property type="entry name" value="Condensation"/>
    <property type="match status" value="2"/>
</dbReference>
<protein>
    <submittedName>
        <fullName evidence="9">Amino acid adenylation protein</fullName>
    </submittedName>
</protein>
<dbReference type="Gene3D" id="3.30.559.10">
    <property type="entry name" value="Chloramphenicol acetyltransferase-like domain"/>
    <property type="match status" value="2"/>
</dbReference>
<dbReference type="InterPro" id="IPR000873">
    <property type="entry name" value="AMP-dep_synth/lig_dom"/>
</dbReference>
<dbReference type="InterPro" id="IPR020845">
    <property type="entry name" value="AMP-binding_CS"/>
</dbReference>
<dbReference type="eggNOG" id="COG1020">
    <property type="taxonomic scope" value="Bacteria"/>
</dbReference>
<dbReference type="InterPro" id="IPR036736">
    <property type="entry name" value="ACP-like_sf"/>
</dbReference>
<keyword evidence="10" id="KW-1185">Reference proteome</keyword>
<dbReference type="PROSITE" id="PS50075">
    <property type="entry name" value="CARRIER"/>
    <property type="match status" value="3"/>
</dbReference>
<evidence type="ECO:0000313" key="10">
    <source>
        <dbReference type="Proteomes" id="UP000027822"/>
    </source>
</evidence>
<evidence type="ECO:0000256" key="1">
    <source>
        <dbReference type="ARBA" id="ARBA00001957"/>
    </source>
</evidence>
<feature type="domain" description="Carrier" evidence="8">
    <location>
        <begin position="2629"/>
        <end position="2704"/>
    </location>
</feature>
<dbReference type="PANTHER" id="PTHR45527">
    <property type="entry name" value="NONRIBOSOMAL PEPTIDE SYNTHETASE"/>
    <property type="match status" value="1"/>
</dbReference>
<keyword evidence="6" id="KW-0067">ATP-binding</keyword>
<evidence type="ECO:0000256" key="5">
    <source>
        <dbReference type="ARBA" id="ARBA00022741"/>
    </source>
</evidence>
<dbReference type="EMBL" id="JOTN01000001">
    <property type="protein sequence ID" value="KEK21313.1"/>
    <property type="molecule type" value="Genomic_DNA"/>
</dbReference>
<dbReference type="InterPro" id="IPR020806">
    <property type="entry name" value="PKS_PP-bd"/>
</dbReference>
<evidence type="ECO:0000256" key="4">
    <source>
        <dbReference type="ARBA" id="ARBA00022553"/>
    </source>
</evidence>
<dbReference type="InterPro" id="IPR023213">
    <property type="entry name" value="CAT-like_dom_sf"/>
</dbReference>
<accession>A0A073KG70</accession>
<dbReference type="Gene3D" id="3.30.300.30">
    <property type="match status" value="3"/>
</dbReference>
<evidence type="ECO:0000256" key="2">
    <source>
        <dbReference type="ARBA" id="ARBA00006432"/>
    </source>
</evidence>
<dbReference type="Proteomes" id="UP000027822">
    <property type="component" value="Unassembled WGS sequence"/>
</dbReference>
<evidence type="ECO:0000256" key="3">
    <source>
        <dbReference type="ARBA" id="ARBA00022450"/>
    </source>
</evidence>
<dbReference type="Gene3D" id="3.40.50.980">
    <property type="match status" value="2"/>
</dbReference>
<dbReference type="NCBIfam" id="TIGR01733">
    <property type="entry name" value="AA-adenyl-dom"/>
    <property type="match status" value="3"/>
</dbReference>
<dbReference type="GO" id="GO:0031177">
    <property type="term" value="F:phosphopantetheine binding"/>
    <property type="evidence" value="ECO:0007669"/>
    <property type="project" value="InterPro"/>
</dbReference>
<dbReference type="RefSeq" id="WP_034635030.1">
    <property type="nucleotide sequence ID" value="NZ_CBCSJC010000002.1"/>
</dbReference>
<dbReference type="STRING" id="574376.BAMA_00650"/>
<evidence type="ECO:0000313" key="9">
    <source>
        <dbReference type="EMBL" id="KEK21313.1"/>
    </source>
</evidence>
<dbReference type="CDD" id="cd05930">
    <property type="entry name" value="A_NRPS"/>
    <property type="match status" value="3"/>
</dbReference>
<gene>
    <name evidence="9" type="ORF">BAMA_00650</name>
</gene>
<dbReference type="SUPFAM" id="SSF56801">
    <property type="entry name" value="Acetyl-CoA synthetase-like"/>
    <property type="match status" value="3"/>
</dbReference>
<comment type="cofactor">
    <cofactor evidence="1">
        <name>pantetheine 4'-phosphate</name>
        <dbReference type="ChEBI" id="CHEBI:47942"/>
    </cofactor>
</comment>
<dbReference type="GO" id="GO:0044550">
    <property type="term" value="P:secondary metabolite biosynthetic process"/>
    <property type="evidence" value="ECO:0007669"/>
    <property type="project" value="UniProtKB-ARBA"/>
</dbReference>
<dbReference type="PROSITE" id="PS00455">
    <property type="entry name" value="AMP_BINDING"/>
    <property type="match status" value="3"/>
</dbReference>
<keyword evidence="7" id="KW-0045">Antibiotic biosynthesis</keyword>
<keyword evidence="4" id="KW-0597">Phosphoprotein</keyword>
<dbReference type="Pfam" id="PF00550">
    <property type="entry name" value="PP-binding"/>
    <property type="match status" value="3"/>
</dbReference>
<keyword evidence="3" id="KW-0596">Phosphopantetheine</keyword>
<dbReference type="SMART" id="SM00823">
    <property type="entry name" value="PKS_PP"/>
    <property type="match status" value="2"/>
</dbReference>
<dbReference type="InterPro" id="IPR045851">
    <property type="entry name" value="AMP-bd_C_sf"/>
</dbReference>
<comment type="caution">
    <text evidence="9">The sequence shown here is derived from an EMBL/GenBank/DDBJ whole genome shotgun (WGS) entry which is preliminary data.</text>
</comment>
<dbReference type="Pfam" id="PF13193">
    <property type="entry name" value="AMP-binding_C"/>
    <property type="match status" value="3"/>
</dbReference>
<comment type="similarity">
    <text evidence="2">Belongs to the ATP-dependent AMP-binding enzyme family.</text>
</comment>
<dbReference type="FunFam" id="3.40.50.980:FF:000002">
    <property type="entry name" value="Enterobactin synthetase component F"/>
    <property type="match status" value="1"/>
</dbReference>
<sequence>MNGIERQAITNGSHLFENRDLCVHELVERQVELNPTKLAVIFEEKALTYEQLNEKANQLAHFLIQKGLKLEEPVGVYMERSLDLVVVLLGILKAGGAYVPLDPSYPKARLEYMLEDSRPSFIISTKDKSQLIHGCSHEAQIVTLDECEELDRQVKVNPQSLVTQDHLMYIIYTSGSTGNPKGVMNTHVALNNRLQWMQKEFSLDERDRVLQKTPYSFDVSVWEFFWPLIAGATLVMAKPDGHKDPSYLMKTIGDYNITTIHFVPSMLQVFLDAWVMKKEDTSLKRVICSGEALTKSMERAFFSKMDKVELHNLYGPTEAAIDVSHWKCNGLADGDVVPIGYPISNIQLYIMDENQVLIEEPGINGELYIGGVGVAKGYYNKPDLTKEKFIKSPFEDEGQLYKTGDICRLRKDGGIEYIGRSDFQVKIRGVRIELGEIEAVIERIPYIKQCIVKPFYEEDHTYLTAYVTVAEGKDWDEEQVKQEIEQLLPEQMMPSFFIRLQDLPLSLNGKVNRKELPNPKTLRIVEKKEQPVTKLEKIVADFWKELLYLKEVGVREKFINIGGNSLFAVRFVARVKQDLNISITLEHVFEYPTIREISKFIEEQNAEMNLVELTKNSTPKSRMELSHSQKRLWFLNELEGLNPLYNLPNYIEIEGNLHVESLEKSLNDLIQSQDILRTNFFTENGVPYQTINPHTNCALHVMDLSAHGEEWGMIEAKKEMEYDSVIPFNLEMDPLYRFKLFKIDEQQYIFYFNINHIISDGWSHSVFKAELFKFYKRNITLENAHVEERVQYSDYIDWQKGLADSPGFKKQLNYWKEKLSAETPFIQLTADQGITSSNSHEGNVDSFRFPKELIARLEELCKEKGSTLFMAMLSLYKAFLYRLSGENDLAVGIPIAGRNHPKLEELIGFFVNTLVIRNKIDGEMSFEDVMQVVRKTSIEAFSNSDVPFEKIVEEIQPQRSLNQTPLFQYMFAFQDLASQLVEVSDLKISDPTLIHNGTAKFDLTLFIERDEKGYFGKWEYRTDIFDKETIVRFTSILLNLLSNITENSDLPIKNLSLLTKQEEEFLIKGLNDTKTTFPDVCLHELFEQQVECTPDYIAVKYEGEQLTYRELNEKANQMAHCLQQKGIVADAPVGLRIDRSLELVVAMLGILKAGGAYLPIDAELPANRVHSILNDANATLCLTQKSNANLESEGIEYVEFSLNEESLNKFPVTKPHVALSPDHLVSVYYTSGSTGKPKGVSSTHRGWVNRMNWMQNKHQLKEKEVVLQKTTLTFDDAAVEFFWPLMVGGVIALIPKDMHKDPNSILQCAIHYNVSVLQFVPSMLQMVVDLITPEQRKLLSNLRVVVSSGEALKTNLINEFYEKVPGNLFNSWGATEVSIDSTCFDCAPVNSQNAEICSVGKAIDNNRVYVLNRHLKPVPIGTVGDLYIAGIGLARGYLNNPKRTAEAFIPDPFYPGEAMYRTGDRGYLRADGNIMFVGREDNQIKLRGMRIELGEIENNLRMLDNIKEAVVLVKSTDTNMQHLVAYYTEGNEDKSANSIKRILQKNLPDYMVPSYYVKLEKFPLNANGKIDRKALPEPSKENLVINSQFIAPRNEVEQKMEEVWKLRLGLERVGTQDDFFELGGHSLLAVQIIADINREFNSNLQVKDLFKNSTIEKISQNVQPYFGVRRLGERIQKVDRTTDIPLSDAQKRIWFLNQLNHDAKYNMPLVLKFSGLVDEAKLNNSINQLINRHESLRTIFIEENGIPQQKVLSNLNITLQKEDLEGQDLQVVIQKELQNTFDLSKSPLIRGKLVRCAGEHILILTFHHIICDGWSLKILKEELLRIYMGKLELLEEPTQYPDYAVWQMKYKEEKEYQEQLLYWKKKLAGQIPLLQLPTDKQLKQSQQTNYTIHKVLEKDVSKRIKSFSKEQKITTFMNFLTTFNMLLSKLSEQKEIILGTPVVNRNLEELSSSVGLYLNTLPLKVELDNNEQYTSLLQKVKQVVMEAFSHQDVSFERIVEEIQPERNLSRNPLFDVLINYRNFEEEKTYRLANMEVKEVAVDSIESKFFMTLYIEETFDNFNISLAFQNNMFSIERMEELLNQYEYLLEQVLENPSNLVGDFSLITPHVEAVLPDPTVQLEEENFQTVIESVKYWASTQPNHVAVEEGETQYTYHHLQNRSLQIANAILEQNVGMEKVIGVYGERSFEMISSILGVLHVKNIFLNIDYQVPEQRMKRMLEISQTACIVATQPMQSEHEKIAENLGIPIIKTYLFPETNLVTNINLDTDLINKDAYIFFTSGTTGEPKGVLGTHNGLAQFLYWQRTQFEVTPMDRTGQLTHVAFDVYLRDVFLPLTSGATLCIPNKEEDNILKWLQEKEITLLHAVPSLSRNWLYGSVNTGCLNKLRHIFFAGEPLQSTLVQAWREITDAQINNFYGQTETTLAKCFYEVPMELTFDVVPIGKPIFNAQLLVVNERGKLCGVGEPGEIIVRTPYCTKGYINKNIEAFCKNEFTKQSEDKLYRTGDMGRFRPDGGIEIIGRNDGEVKIRGVRINKGEVAAVITKQMNVTQCLVVDVNKAGETRLDAYVVFKEKDKIDLNQLRRELMKELPLVMIPNKFIAIDKVPVTKNGKVDKKQLLRYVVKQKEQLEESEPSLIEKEIIKIWSELLPNKKINRNDNFFELGGHSLLIVKMISIVRECLNYEVSLRVVFENPTVQEMATYLLNSKKRKGIVMKKLDRVKQKVKE</sequence>
<organism evidence="9 10">
    <name type="scientific">Bacillus manliponensis</name>
    <dbReference type="NCBI Taxonomy" id="574376"/>
    <lineage>
        <taxon>Bacteria</taxon>
        <taxon>Bacillati</taxon>
        <taxon>Bacillota</taxon>
        <taxon>Bacilli</taxon>
        <taxon>Bacillales</taxon>
        <taxon>Bacillaceae</taxon>
        <taxon>Bacillus</taxon>
        <taxon>Bacillus cereus group</taxon>
    </lineage>
</organism>
<proteinExistence type="inferred from homology"/>
<dbReference type="GO" id="GO:0005737">
    <property type="term" value="C:cytoplasm"/>
    <property type="evidence" value="ECO:0007669"/>
    <property type="project" value="TreeGrafter"/>
</dbReference>
<dbReference type="SUPFAM" id="SSF47336">
    <property type="entry name" value="ACP-like"/>
    <property type="match status" value="3"/>
</dbReference>
<evidence type="ECO:0000256" key="6">
    <source>
        <dbReference type="ARBA" id="ARBA00022840"/>
    </source>
</evidence>
<dbReference type="SUPFAM" id="SSF52777">
    <property type="entry name" value="CoA-dependent acyltransferases"/>
    <property type="match status" value="4"/>
</dbReference>
<reference evidence="9 10" key="1">
    <citation type="submission" date="2014-06" db="EMBL/GenBank/DDBJ databases">
        <title>Draft genome sequence of Bacillus manliponensis JCM 15802 (MCCC 1A00708).</title>
        <authorList>
            <person name="Lai Q."/>
            <person name="Liu Y."/>
            <person name="Shao Z."/>
        </authorList>
    </citation>
    <scope>NUCLEOTIDE SEQUENCE [LARGE SCALE GENOMIC DNA]</scope>
    <source>
        <strain evidence="9 10">JCM 15802</strain>
    </source>
</reference>
<dbReference type="GO" id="GO:0017000">
    <property type="term" value="P:antibiotic biosynthetic process"/>
    <property type="evidence" value="ECO:0007669"/>
    <property type="project" value="UniProtKB-KW"/>
</dbReference>